<feature type="transmembrane region" description="Helical" evidence="1">
    <location>
        <begin position="12"/>
        <end position="31"/>
    </location>
</feature>
<keyword evidence="3" id="KW-1185">Reference proteome</keyword>
<keyword evidence="1" id="KW-1133">Transmembrane helix</keyword>
<protein>
    <submittedName>
        <fullName evidence="2">Uncharacterized protein</fullName>
    </submittedName>
</protein>
<reference evidence="2 3" key="1">
    <citation type="submission" date="2017-09" db="EMBL/GenBank/DDBJ databases">
        <authorList>
            <person name="Ehlers B."/>
            <person name="Leendertz F.H."/>
        </authorList>
    </citation>
    <scope>NUCLEOTIDE SEQUENCE [LARGE SCALE GENOMIC DNA]</scope>
    <source>
        <strain evidence="2 3">DSM 16848</strain>
    </source>
</reference>
<accession>A0A286EWL0</accession>
<sequence length="72" mass="7888">MFWRVTVITHKTAFACGFVGIIGQIIGIKIGKLPVFVIGQMGKTVFIGQCTQIAVEHYAQNGDDKREYAQSG</sequence>
<name>A0A286EWL0_9NEIS</name>
<dbReference type="Proteomes" id="UP000219669">
    <property type="component" value="Unassembled WGS sequence"/>
</dbReference>
<dbReference type="EMBL" id="OCNF01000040">
    <property type="protein sequence ID" value="SOD75286.1"/>
    <property type="molecule type" value="Genomic_DNA"/>
</dbReference>
<evidence type="ECO:0000256" key="1">
    <source>
        <dbReference type="SAM" id="Phobius"/>
    </source>
</evidence>
<keyword evidence="1" id="KW-0472">Membrane</keyword>
<evidence type="ECO:0000313" key="2">
    <source>
        <dbReference type="EMBL" id="SOD75286.1"/>
    </source>
</evidence>
<gene>
    <name evidence="2" type="ORF">SAMN02746062_02336</name>
</gene>
<organism evidence="2 3">
    <name type="scientific">Alysiella filiformis DSM 16848</name>
    <dbReference type="NCBI Taxonomy" id="1120981"/>
    <lineage>
        <taxon>Bacteria</taxon>
        <taxon>Pseudomonadati</taxon>
        <taxon>Pseudomonadota</taxon>
        <taxon>Betaproteobacteria</taxon>
        <taxon>Neisseriales</taxon>
        <taxon>Neisseriaceae</taxon>
        <taxon>Alysiella</taxon>
    </lineage>
</organism>
<keyword evidence="1" id="KW-0812">Transmembrane</keyword>
<dbReference type="AlphaFoldDB" id="A0A286EWL0"/>
<proteinExistence type="predicted"/>
<evidence type="ECO:0000313" key="3">
    <source>
        <dbReference type="Proteomes" id="UP000219669"/>
    </source>
</evidence>